<dbReference type="PANTHER" id="PTHR21485">
    <property type="entry name" value="HAD SUPERFAMILY MEMBERS CMAS AND KDSC"/>
    <property type="match status" value="1"/>
</dbReference>
<accession>A0A382TFV0</accession>
<proteinExistence type="predicted"/>
<dbReference type="Pfam" id="PF02348">
    <property type="entry name" value="CTP_transf_3"/>
    <property type="match status" value="1"/>
</dbReference>
<gene>
    <name evidence="1" type="ORF">METZ01_LOCUS373519</name>
</gene>
<protein>
    <recommendedName>
        <fullName evidence="2">Acylneuraminate cytidylyltransferase</fullName>
    </recommendedName>
</protein>
<dbReference type="InterPro" id="IPR050793">
    <property type="entry name" value="CMP-NeuNAc_synthase"/>
</dbReference>
<dbReference type="SUPFAM" id="SSF53448">
    <property type="entry name" value="Nucleotide-diphospho-sugar transferases"/>
    <property type="match status" value="1"/>
</dbReference>
<evidence type="ECO:0008006" key="2">
    <source>
        <dbReference type="Google" id="ProtNLM"/>
    </source>
</evidence>
<dbReference type="Gene3D" id="3.90.550.10">
    <property type="entry name" value="Spore Coat Polysaccharide Biosynthesis Protein SpsA, Chain A"/>
    <property type="match status" value="1"/>
</dbReference>
<dbReference type="InterPro" id="IPR003329">
    <property type="entry name" value="Cytidylyl_trans"/>
</dbReference>
<dbReference type="InterPro" id="IPR029044">
    <property type="entry name" value="Nucleotide-diphossugar_trans"/>
</dbReference>
<name>A0A382TFV0_9ZZZZ</name>
<feature type="non-terminal residue" evidence="1">
    <location>
        <position position="212"/>
    </location>
</feature>
<dbReference type="EMBL" id="UINC01136106">
    <property type="protein sequence ID" value="SVD20665.1"/>
    <property type="molecule type" value="Genomic_DNA"/>
</dbReference>
<sequence>MKNMAMLDGKPMIAYAIMAALSSKVFDRIILNSDSEKFCEIAKEYGAEFYLRPEHLGGSSVKSDDVVKDFIEKYPSDIVVWENPIAPLQTVEDIRNTIQYFLSNNLDSLFTVKKEQVQCVYENQPINFDERDKFALTQDLKPVCPFVPFIMMWRTRTFINAFKERGYAFFCGKVGYFPVSRLSSVIIKYEDDFRIAEMLLKSKSEGLKDIVY</sequence>
<dbReference type="AlphaFoldDB" id="A0A382TFV0"/>
<reference evidence="1" key="1">
    <citation type="submission" date="2018-05" db="EMBL/GenBank/DDBJ databases">
        <authorList>
            <person name="Lanie J.A."/>
            <person name="Ng W.-L."/>
            <person name="Kazmierczak K.M."/>
            <person name="Andrzejewski T.M."/>
            <person name="Davidsen T.M."/>
            <person name="Wayne K.J."/>
            <person name="Tettelin H."/>
            <person name="Glass J.I."/>
            <person name="Rusch D."/>
            <person name="Podicherti R."/>
            <person name="Tsui H.-C.T."/>
            <person name="Winkler M.E."/>
        </authorList>
    </citation>
    <scope>NUCLEOTIDE SEQUENCE</scope>
</reference>
<evidence type="ECO:0000313" key="1">
    <source>
        <dbReference type="EMBL" id="SVD20665.1"/>
    </source>
</evidence>
<dbReference type="PANTHER" id="PTHR21485:SF6">
    <property type="entry name" value="N-ACYLNEURAMINATE CYTIDYLYLTRANSFERASE-RELATED"/>
    <property type="match status" value="1"/>
</dbReference>
<organism evidence="1">
    <name type="scientific">marine metagenome</name>
    <dbReference type="NCBI Taxonomy" id="408172"/>
    <lineage>
        <taxon>unclassified sequences</taxon>
        <taxon>metagenomes</taxon>
        <taxon>ecological metagenomes</taxon>
    </lineage>
</organism>
<dbReference type="GO" id="GO:0008781">
    <property type="term" value="F:N-acylneuraminate cytidylyltransferase activity"/>
    <property type="evidence" value="ECO:0007669"/>
    <property type="project" value="TreeGrafter"/>
</dbReference>